<gene>
    <name evidence="7" type="ORF">A3196_02830</name>
</gene>
<protein>
    <submittedName>
        <fullName evidence="7">Calcium/sodium antiporter</fullName>
    </submittedName>
</protein>
<evidence type="ECO:0000256" key="5">
    <source>
        <dbReference type="SAM" id="Phobius"/>
    </source>
</evidence>
<comment type="subcellular location">
    <subcellularLocation>
        <location evidence="1">Membrane</location>
        <topology evidence="1">Multi-pass membrane protein</topology>
    </subcellularLocation>
</comment>
<proteinExistence type="predicted"/>
<feature type="domain" description="Sodium/calcium exchanger membrane region" evidence="6">
    <location>
        <begin position="6"/>
        <end position="139"/>
    </location>
</feature>
<dbReference type="GO" id="GO:0005886">
    <property type="term" value="C:plasma membrane"/>
    <property type="evidence" value="ECO:0007669"/>
    <property type="project" value="TreeGrafter"/>
</dbReference>
<dbReference type="Proteomes" id="UP000094849">
    <property type="component" value="Unassembled WGS sequence"/>
</dbReference>
<keyword evidence="8" id="KW-1185">Reference proteome</keyword>
<dbReference type="EMBL" id="LVJZ01000003">
    <property type="protein sequence ID" value="ODB95780.1"/>
    <property type="molecule type" value="Genomic_DNA"/>
</dbReference>
<dbReference type="PANTHER" id="PTHR10846:SF8">
    <property type="entry name" value="INNER MEMBRANE PROTEIN YRBG"/>
    <property type="match status" value="1"/>
</dbReference>
<feature type="transmembrane region" description="Helical" evidence="5">
    <location>
        <begin position="206"/>
        <end position="226"/>
    </location>
</feature>
<name>A0A1E2UM35_9GAMM</name>
<evidence type="ECO:0000256" key="1">
    <source>
        <dbReference type="ARBA" id="ARBA00004141"/>
    </source>
</evidence>
<accession>A0A1E2UM35</accession>
<dbReference type="Gene3D" id="1.20.1420.30">
    <property type="entry name" value="NCX, central ion-binding region"/>
    <property type="match status" value="2"/>
</dbReference>
<dbReference type="STRING" id="1818881.A3196_02830"/>
<evidence type="ECO:0000256" key="3">
    <source>
        <dbReference type="ARBA" id="ARBA00022989"/>
    </source>
</evidence>
<dbReference type="InterPro" id="IPR004837">
    <property type="entry name" value="NaCa_Exmemb"/>
</dbReference>
<keyword evidence="2 5" id="KW-0812">Transmembrane</keyword>
<keyword evidence="4 5" id="KW-0472">Membrane</keyword>
<feature type="transmembrane region" description="Helical" evidence="5">
    <location>
        <begin position="302"/>
        <end position="320"/>
    </location>
</feature>
<dbReference type="GO" id="GO:0005262">
    <property type="term" value="F:calcium channel activity"/>
    <property type="evidence" value="ECO:0007669"/>
    <property type="project" value="TreeGrafter"/>
</dbReference>
<dbReference type="RefSeq" id="WP_069024106.1">
    <property type="nucleotide sequence ID" value="NZ_LVJZ01000003.1"/>
</dbReference>
<reference evidence="7 8" key="1">
    <citation type="submission" date="2016-03" db="EMBL/GenBank/DDBJ databases">
        <title>Chemosynthetic sulphur-oxidizing symbionts of marine invertebrate animals are capable of nitrogen fixation.</title>
        <authorList>
            <person name="Petersen J.M."/>
            <person name="Kemper A."/>
            <person name="Gruber-Vodicka H."/>
            <person name="Cardini U."/>
            <person name="Geest Mvander."/>
            <person name="Kleiner M."/>
            <person name="Bulgheresi S."/>
            <person name="Fussmann M."/>
            <person name="Herbold C."/>
            <person name="Seah B.K.B."/>
            <person name="Antony C.Paul."/>
            <person name="Liu D."/>
            <person name="Belitz A."/>
            <person name="Weber M."/>
        </authorList>
    </citation>
    <scope>NUCLEOTIDE SEQUENCE [LARGE SCALE GENOMIC DNA]</scope>
    <source>
        <strain evidence="7">G_D</strain>
    </source>
</reference>
<evidence type="ECO:0000313" key="8">
    <source>
        <dbReference type="Proteomes" id="UP000094849"/>
    </source>
</evidence>
<dbReference type="AlphaFoldDB" id="A0A1E2UM35"/>
<feature type="transmembrane region" description="Helical" evidence="5">
    <location>
        <begin position="273"/>
        <end position="290"/>
    </location>
</feature>
<organism evidence="7 8">
    <name type="scientific">Candidatus Thiodiazotropha endoloripes</name>
    <dbReference type="NCBI Taxonomy" id="1818881"/>
    <lineage>
        <taxon>Bacteria</taxon>
        <taxon>Pseudomonadati</taxon>
        <taxon>Pseudomonadota</taxon>
        <taxon>Gammaproteobacteria</taxon>
        <taxon>Chromatiales</taxon>
        <taxon>Sedimenticolaceae</taxon>
        <taxon>Candidatus Thiodiazotropha</taxon>
    </lineage>
</organism>
<dbReference type="InterPro" id="IPR044880">
    <property type="entry name" value="NCX_ion-bd_dom_sf"/>
</dbReference>
<feature type="transmembrane region" description="Helical" evidence="5">
    <location>
        <begin position="172"/>
        <end position="194"/>
    </location>
</feature>
<feature type="transmembrane region" description="Helical" evidence="5">
    <location>
        <begin position="69"/>
        <end position="92"/>
    </location>
</feature>
<evidence type="ECO:0000259" key="6">
    <source>
        <dbReference type="Pfam" id="PF01699"/>
    </source>
</evidence>
<sequence length="323" mass="33513">MLLYSLSILLGLVVLVWSADRFISGAAALADNLGVSPMLIGLTVVGFGTSAPEVLVSVMAAVNGNPGLAIGNAVGSNIANIGLILGVTALVIPLSVHSSVLKREYPILLGVTVICILLMLDGELGLLDGGILLVLLVGVFGWMIYTAKTGEADPIAGEYDAEIPHDVPTRKALMLLAGGLVLLLISSRVLVWGATNVAVELGVSDVVIGLTIVAIGTSLPELAASITSAMKGEDDIAIGNVIGSNLYNMLAVLSIPGLVAPGAFSPFVLTRDLPVMFGLTLFLFLMGYGFGKPGRINRIEGLGLLLCFIGYQSWLFYSVVLPL</sequence>
<dbReference type="InterPro" id="IPR004481">
    <property type="entry name" value="K/Na/Ca-exchanger"/>
</dbReference>
<keyword evidence="3 5" id="KW-1133">Transmembrane helix</keyword>
<feature type="domain" description="Sodium/calcium exchanger membrane region" evidence="6">
    <location>
        <begin position="172"/>
        <end position="315"/>
    </location>
</feature>
<dbReference type="GO" id="GO:0006874">
    <property type="term" value="P:intracellular calcium ion homeostasis"/>
    <property type="evidence" value="ECO:0007669"/>
    <property type="project" value="TreeGrafter"/>
</dbReference>
<evidence type="ECO:0000313" key="7">
    <source>
        <dbReference type="EMBL" id="ODB95780.1"/>
    </source>
</evidence>
<dbReference type="PANTHER" id="PTHR10846">
    <property type="entry name" value="SODIUM/POTASSIUM/CALCIUM EXCHANGER"/>
    <property type="match status" value="1"/>
</dbReference>
<comment type="caution">
    <text evidence="7">The sequence shown here is derived from an EMBL/GenBank/DDBJ whole genome shotgun (WGS) entry which is preliminary data.</text>
</comment>
<dbReference type="NCBIfam" id="TIGR00367">
    <property type="entry name" value="calcium/sodium antiporter"/>
    <property type="match status" value="1"/>
</dbReference>
<evidence type="ECO:0000256" key="2">
    <source>
        <dbReference type="ARBA" id="ARBA00022692"/>
    </source>
</evidence>
<dbReference type="Pfam" id="PF01699">
    <property type="entry name" value="Na_Ca_ex"/>
    <property type="match status" value="2"/>
</dbReference>
<dbReference type="GO" id="GO:0008273">
    <property type="term" value="F:calcium, potassium:sodium antiporter activity"/>
    <property type="evidence" value="ECO:0007669"/>
    <property type="project" value="TreeGrafter"/>
</dbReference>
<feature type="transmembrane region" description="Helical" evidence="5">
    <location>
        <begin position="126"/>
        <end position="145"/>
    </location>
</feature>
<evidence type="ECO:0000256" key="4">
    <source>
        <dbReference type="ARBA" id="ARBA00023136"/>
    </source>
</evidence>
<feature type="transmembrane region" description="Helical" evidence="5">
    <location>
        <begin position="246"/>
        <end position="267"/>
    </location>
</feature>